<evidence type="ECO:0000313" key="1">
    <source>
        <dbReference type="EMBL" id="NJC73011.1"/>
    </source>
</evidence>
<comment type="caution">
    <text evidence="1">The sequence shown here is derived from an EMBL/GenBank/DDBJ whole genome shotgun (WGS) entry which is preliminary data.</text>
</comment>
<proteinExistence type="predicted"/>
<accession>A0ABX0Y3P7</accession>
<name>A0ABX0Y3P7_9ACTN</name>
<gene>
    <name evidence="1" type="ORF">HC031_25320</name>
</gene>
<protein>
    <submittedName>
        <fullName evidence="1">Uncharacterized protein</fullName>
    </submittedName>
</protein>
<dbReference type="EMBL" id="JAATVY010000024">
    <property type="protein sequence ID" value="NJC73011.1"/>
    <property type="molecule type" value="Genomic_DNA"/>
</dbReference>
<dbReference type="Proteomes" id="UP000722989">
    <property type="component" value="Unassembled WGS sequence"/>
</dbReference>
<reference evidence="1 2" key="1">
    <citation type="submission" date="2020-03" db="EMBL/GenBank/DDBJ databases">
        <title>WGS of the type strain of Planosporangium spp.</title>
        <authorList>
            <person name="Thawai C."/>
        </authorList>
    </citation>
    <scope>NUCLEOTIDE SEQUENCE [LARGE SCALE GENOMIC DNA]</scope>
    <source>
        <strain evidence="1 2">TBRC 5610</strain>
    </source>
</reference>
<dbReference type="RefSeq" id="WP_167927914.1">
    <property type="nucleotide sequence ID" value="NZ_JAATVY010000024.1"/>
</dbReference>
<sequence length="89" mass="9978">MVRIEMNSGWEDELGRLAFEAVQRQLQPALDRVHEQYAGRPVDEIKPILAREWAANTEGGSITDPELTQYATVISEGRRIVLQRGEAGS</sequence>
<evidence type="ECO:0000313" key="2">
    <source>
        <dbReference type="Proteomes" id="UP000722989"/>
    </source>
</evidence>
<organism evidence="1 2">
    <name type="scientific">Planosporangium thailandense</name>
    <dbReference type="NCBI Taxonomy" id="765197"/>
    <lineage>
        <taxon>Bacteria</taxon>
        <taxon>Bacillati</taxon>
        <taxon>Actinomycetota</taxon>
        <taxon>Actinomycetes</taxon>
        <taxon>Micromonosporales</taxon>
        <taxon>Micromonosporaceae</taxon>
        <taxon>Planosporangium</taxon>
    </lineage>
</organism>
<keyword evidence="2" id="KW-1185">Reference proteome</keyword>